<evidence type="ECO:0000256" key="5">
    <source>
        <dbReference type="ARBA" id="ARBA00023136"/>
    </source>
</evidence>
<feature type="transmembrane region" description="Helical" evidence="6">
    <location>
        <begin position="185"/>
        <end position="205"/>
    </location>
</feature>
<proteinExistence type="predicted"/>
<evidence type="ECO:0000256" key="2">
    <source>
        <dbReference type="ARBA" id="ARBA00022475"/>
    </source>
</evidence>
<dbReference type="EMBL" id="FPCG01000001">
    <property type="protein sequence ID" value="SFV20187.1"/>
    <property type="molecule type" value="Genomic_DNA"/>
</dbReference>
<dbReference type="OrthoDB" id="10006512at2"/>
<sequence>MAPSQLDRRGWRRLILYSSGLGLAGKIINFGTLTALAVFLSPAEFGHFSVAQLIITGAASIVSSSFGMAANTGVAHVSVVTGKMSPFEAVAYAIHSLRKHIGYTLIGLVVLVSLLYFVIMGGEFSYWVPLLGFTAISLVITDIFIGAIAGLGAVRTAGSLDAARAMVAGAAALTLGIIFGPVGAAFGLVLFDAILAIVALAVTLVTRKSSPQEDPAPNASQIATVYAGITTNGVAQIANWALLAVIQATMGLAAVGTYSVANRFATLVLLVPGFLAKNVLGELSRLREARNFPSLRRVASRYIAWILVCSAVAAVAASAIVHFAADSILPEYSGLTVLVLILSIGAAFRASATANGVVLVSLGARRDWIFSDLFATIVAIAWLSGSAIYFDSLEVLVAATVASAFTCLVLRVLSMRKRLNDIESTSPVRLDE</sequence>
<evidence type="ECO:0000256" key="3">
    <source>
        <dbReference type="ARBA" id="ARBA00022692"/>
    </source>
</evidence>
<gene>
    <name evidence="7" type="ORF">SAMN04487966_101204</name>
</gene>
<keyword evidence="8" id="KW-1185">Reference proteome</keyword>
<organism evidence="7 8">
    <name type="scientific">Micrococcus terreus</name>
    <dbReference type="NCBI Taxonomy" id="574650"/>
    <lineage>
        <taxon>Bacteria</taxon>
        <taxon>Bacillati</taxon>
        <taxon>Actinomycetota</taxon>
        <taxon>Actinomycetes</taxon>
        <taxon>Micrococcales</taxon>
        <taxon>Micrococcaceae</taxon>
        <taxon>Micrococcus</taxon>
    </lineage>
</organism>
<feature type="transmembrane region" description="Helical" evidence="6">
    <location>
        <begin position="337"/>
        <end position="362"/>
    </location>
</feature>
<dbReference type="InterPro" id="IPR050833">
    <property type="entry name" value="Poly_Biosynth_Transport"/>
</dbReference>
<evidence type="ECO:0000256" key="4">
    <source>
        <dbReference type="ARBA" id="ARBA00022989"/>
    </source>
</evidence>
<dbReference type="PANTHER" id="PTHR30250:SF11">
    <property type="entry name" value="O-ANTIGEN TRANSPORTER-RELATED"/>
    <property type="match status" value="1"/>
</dbReference>
<keyword evidence="2" id="KW-1003">Cell membrane</keyword>
<feature type="transmembrane region" description="Helical" evidence="6">
    <location>
        <begin position="264"/>
        <end position="281"/>
    </location>
</feature>
<dbReference type="AlphaFoldDB" id="A0A1I7ME32"/>
<feature type="transmembrane region" description="Helical" evidence="6">
    <location>
        <begin position="21"/>
        <end position="41"/>
    </location>
</feature>
<feature type="transmembrane region" description="Helical" evidence="6">
    <location>
        <begin position="126"/>
        <end position="150"/>
    </location>
</feature>
<feature type="transmembrane region" description="Helical" evidence="6">
    <location>
        <begin position="302"/>
        <end position="325"/>
    </location>
</feature>
<feature type="transmembrane region" description="Helical" evidence="6">
    <location>
        <begin position="162"/>
        <end position="179"/>
    </location>
</feature>
<name>A0A1I7ME32_9MICC</name>
<keyword evidence="3 6" id="KW-0812">Transmembrane</keyword>
<feature type="transmembrane region" description="Helical" evidence="6">
    <location>
        <begin position="101"/>
        <end position="120"/>
    </location>
</feature>
<keyword evidence="4 6" id="KW-1133">Transmembrane helix</keyword>
<evidence type="ECO:0000256" key="6">
    <source>
        <dbReference type="SAM" id="Phobius"/>
    </source>
</evidence>
<evidence type="ECO:0000256" key="1">
    <source>
        <dbReference type="ARBA" id="ARBA00004651"/>
    </source>
</evidence>
<dbReference type="Proteomes" id="UP000198881">
    <property type="component" value="Unassembled WGS sequence"/>
</dbReference>
<feature type="transmembrane region" description="Helical" evidence="6">
    <location>
        <begin position="53"/>
        <end position="80"/>
    </location>
</feature>
<protein>
    <submittedName>
        <fullName evidence="7">Membrane protein involved in the export of O-antigen and teichoic acid</fullName>
    </submittedName>
</protein>
<comment type="subcellular location">
    <subcellularLocation>
        <location evidence="1">Cell membrane</location>
        <topology evidence="1">Multi-pass membrane protein</topology>
    </subcellularLocation>
</comment>
<keyword evidence="5 6" id="KW-0472">Membrane</keyword>
<evidence type="ECO:0000313" key="7">
    <source>
        <dbReference type="EMBL" id="SFV20187.1"/>
    </source>
</evidence>
<dbReference type="STRING" id="574650.SAMN04487966_101204"/>
<dbReference type="PANTHER" id="PTHR30250">
    <property type="entry name" value="PST FAMILY PREDICTED COLANIC ACID TRANSPORTER"/>
    <property type="match status" value="1"/>
</dbReference>
<feature type="transmembrane region" description="Helical" evidence="6">
    <location>
        <begin position="395"/>
        <end position="413"/>
    </location>
</feature>
<dbReference type="GO" id="GO:0005886">
    <property type="term" value="C:plasma membrane"/>
    <property type="evidence" value="ECO:0007669"/>
    <property type="project" value="UniProtKB-SubCell"/>
</dbReference>
<reference evidence="7 8" key="1">
    <citation type="submission" date="2016-10" db="EMBL/GenBank/DDBJ databases">
        <authorList>
            <person name="de Groot N.N."/>
        </authorList>
    </citation>
    <scope>NUCLEOTIDE SEQUENCE [LARGE SCALE GENOMIC DNA]</scope>
    <source>
        <strain evidence="7 8">CGMCC 1.7054</strain>
    </source>
</reference>
<feature type="transmembrane region" description="Helical" evidence="6">
    <location>
        <begin position="369"/>
        <end position="389"/>
    </location>
</feature>
<dbReference type="RefSeq" id="WP_143109369.1">
    <property type="nucleotide sequence ID" value="NZ_FPCG01000001.1"/>
</dbReference>
<evidence type="ECO:0000313" key="8">
    <source>
        <dbReference type="Proteomes" id="UP000198881"/>
    </source>
</evidence>
<accession>A0A1I7ME32</accession>